<dbReference type="PROSITE" id="PS50225">
    <property type="entry name" value="SOCS"/>
    <property type="match status" value="1"/>
</dbReference>
<dbReference type="GO" id="GO:0035556">
    <property type="term" value="P:intracellular signal transduction"/>
    <property type="evidence" value="ECO:0007669"/>
    <property type="project" value="InterPro"/>
</dbReference>
<dbReference type="InterPro" id="IPR001496">
    <property type="entry name" value="SOCS_box"/>
</dbReference>
<dbReference type="EMBL" id="KB294881">
    <property type="protein sequence ID" value="ELU13944.1"/>
    <property type="molecule type" value="Genomic_DNA"/>
</dbReference>
<dbReference type="EMBL" id="AMQN01004977">
    <property type="status" value="NOT_ANNOTATED_CDS"/>
    <property type="molecule type" value="Genomic_DNA"/>
</dbReference>
<evidence type="ECO:0000259" key="1">
    <source>
        <dbReference type="PROSITE" id="PS50225"/>
    </source>
</evidence>
<dbReference type="InterPro" id="IPR036036">
    <property type="entry name" value="SOCS_box-like_dom_sf"/>
</dbReference>
<dbReference type="Proteomes" id="UP000014760">
    <property type="component" value="Unassembled WGS sequence"/>
</dbReference>
<reference evidence="3" key="3">
    <citation type="submission" date="2015-06" db="UniProtKB">
        <authorList>
            <consortium name="EnsemblMetazoa"/>
        </authorList>
    </citation>
    <scope>IDENTIFICATION</scope>
</reference>
<organism evidence="2">
    <name type="scientific">Capitella teleta</name>
    <name type="common">Polychaete worm</name>
    <dbReference type="NCBI Taxonomy" id="283909"/>
    <lineage>
        <taxon>Eukaryota</taxon>
        <taxon>Metazoa</taxon>
        <taxon>Spiralia</taxon>
        <taxon>Lophotrochozoa</taxon>
        <taxon>Annelida</taxon>
        <taxon>Polychaeta</taxon>
        <taxon>Sedentaria</taxon>
        <taxon>Scolecida</taxon>
        <taxon>Capitellidae</taxon>
        <taxon>Capitella</taxon>
    </lineage>
</organism>
<reference evidence="4" key="1">
    <citation type="submission" date="2012-12" db="EMBL/GenBank/DDBJ databases">
        <authorList>
            <person name="Hellsten U."/>
            <person name="Grimwood J."/>
            <person name="Chapman J.A."/>
            <person name="Shapiro H."/>
            <person name="Aerts A."/>
            <person name="Otillar R.P."/>
            <person name="Terry A.Y."/>
            <person name="Boore J.L."/>
            <person name="Simakov O."/>
            <person name="Marletaz F."/>
            <person name="Cho S.-J."/>
            <person name="Edsinger-Gonzales E."/>
            <person name="Havlak P."/>
            <person name="Kuo D.-H."/>
            <person name="Larsson T."/>
            <person name="Lv J."/>
            <person name="Arendt D."/>
            <person name="Savage R."/>
            <person name="Osoegawa K."/>
            <person name="de Jong P."/>
            <person name="Lindberg D.R."/>
            <person name="Seaver E.C."/>
            <person name="Weisblat D.A."/>
            <person name="Putnam N.H."/>
            <person name="Grigoriev I.V."/>
            <person name="Rokhsar D.S."/>
        </authorList>
    </citation>
    <scope>NUCLEOTIDE SEQUENCE</scope>
    <source>
        <strain evidence="4">I ESC-2004</strain>
    </source>
</reference>
<dbReference type="EnsemblMetazoa" id="CapteT199091">
    <property type="protein sequence ID" value="CapteP199091"/>
    <property type="gene ID" value="CapteG199091"/>
</dbReference>
<reference evidence="2 4" key="2">
    <citation type="journal article" date="2013" name="Nature">
        <title>Insights into bilaterian evolution from three spiralian genomes.</title>
        <authorList>
            <person name="Simakov O."/>
            <person name="Marletaz F."/>
            <person name="Cho S.J."/>
            <person name="Edsinger-Gonzales E."/>
            <person name="Havlak P."/>
            <person name="Hellsten U."/>
            <person name="Kuo D.H."/>
            <person name="Larsson T."/>
            <person name="Lv J."/>
            <person name="Arendt D."/>
            <person name="Savage R."/>
            <person name="Osoegawa K."/>
            <person name="de Jong P."/>
            <person name="Grimwood J."/>
            <person name="Chapman J.A."/>
            <person name="Shapiro H."/>
            <person name="Aerts A."/>
            <person name="Otillar R.P."/>
            <person name="Terry A.Y."/>
            <person name="Boore J.L."/>
            <person name="Grigoriev I.V."/>
            <person name="Lindberg D.R."/>
            <person name="Seaver E.C."/>
            <person name="Weisblat D.A."/>
            <person name="Putnam N.H."/>
            <person name="Rokhsar D.S."/>
        </authorList>
    </citation>
    <scope>NUCLEOTIDE SEQUENCE</scope>
    <source>
        <strain evidence="2 4">I ESC-2004</strain>
    </source>
</reference>
<dbReference type="SUPFAM" id="SSF158235">
    <property type="entry name" value="SOCS box-like"/>
    <property type="match status" value="1"/>
</dbReference>
<dbReference type="HOGENOM" id="CLU_655947_0_0_1"/>
<name>R7V5T2_CAPTE</name>
<protein>
    <recommendedName>
        <fullName evidence="1">SOCS box domain-containing protein</fullName>
    </recommendedName>
</protein>
<keyword evidence="4" id="KW-1185">Reference proteome</keyword>
<sequence>MGCLQSQEKKEPGHLESQGTMVNLVPMEGLLSLELVDTVDIHAWSQGTAKEFGFSCDVDFNVRARGYPLRATQGRKVGVLLPAPVNSEELDCKYTYKELQIEESWLTSRVKLKKSYKSLLTHKFKHLEAPCVVGCRNDVLVVQLILVDECEFIVIKRNSVLHRYSLAHENKPCLYECVISPDYTTFVLLPVQDGESLLLSTSLSRDNVSAHMDKQDLKRINQSNILIEESKHIHVEHKGYVMDNPGKLQSIYDSTIAELNSNMISFDPRYGHSQVTIATDTALYRYSLSREEITKTMDLTNTDQGLVNIAFSPCGHFLAATIIQLQQTPTQRTRLLGINLHDSNSLQVIRFVATPCLSIPTSLASLFPLFNRTGRYLASPQCKHHELSHVRVHSLPPALNLRTMCRRIITECFDQSAIGSLPICESLKDFLTFRPFGE</sequence>
<accession>R7V5T2</accession>
<dbReference type="SUPFAM" id="SSF69322">
    <property type="entry name" value="Tricorn protease domain 2"/>
    <property type="match status" value="1"/>
</dbReference>
<dbReference type="AlphaFoldDB" id="R7V5T2"/>
<evidence type="ECO:0000313" key="2">
    <source>
        <dbReference type="EMBL" id="ELU13944.1"/>
    </source>
</evidence>
<evidence type="ECO:0000313" key="3">
    <source>
        <dbReference type="EnsemblMetazoa" id="CapteP199091"/>
    </source>
</evidence>
<gene>
    <name evidence="2" type="ORF">CAPTEDRAFT_199091</name>
</gene>
<evidence type="ECO:0000313" key="4">
    <source>
        <dbReference type="Proteomes" id="UP000014760"/>
    </source>
</evidence>
<proteinExistence type="predicted"/>
<feature type="domain" description="SOCS box" evidence="1">
    <location>
        <begin position="400"/>
        <end position="437"/>
    </location>
</feature>